<dbReference type="Proteomes" id="UP000253250">
    <property type="component" value="Unassembled WGS sequence"/>
</dbReference>
<gene>
    <name evidence="4" type="ORF">C4900_13555</name>
</gene>
<dbReference type="OrthoDB" id="9804951at2"/>
<dbReference type="SUPFAM" id="SSF55073">
    <property type="entry name" value="Nucleotide cyclase"/>
    <property type="match status" value="1"/>
</dbReference>
<dbReference type="InterPro" id="IPR043128">
    <property type="entry name" value="Rev_trsase/Diguanyl_cyclase"/>
</dbReference>
<dbReference type="CDD" id="cd01949">
    <property type="entry name" value="GGDEF"/>
    <property type="match status" value="1"/>
</dbReference>
<dbReference type="SUPFAM" id="SSF141868">
    <property type="entry name" value="EAL domain-like"/>
    <property type="match status" value="1"/>
</dbReference>
<evidence type="ECO:0000313" key="5">
    <source>
        <dbReference type="Proteomes" id="UP000253250"/>
    </source>
</evidence>
<name>A0A368HED9_9GAMM</name>
<dbReference type="NCBIfam" id="TIGR00254">
    <property type="entry name" value="GGDEF"/>
    <property type="match status" value="1"/>
</dbReference>
<dbReference type="PROSITE" id="PS50883">
    <property type="entry name" value="EAL"/>
    <property type="match status" value="1"/>
</dbReference>
<dbReference type="Pfam" id="PF00990">
    <property type="entry name" value="GGDEF"/>
    <property type="match status" value="1"/>
</dbReference>
<protein>
    <submittedName>
        <fullName evidence="4">Diguanylate cyclase</fullName>
    </submittedName>
</protein>
<reference evidence="4 5" key="1">
    <citation type="submission" date="2018-02" db="EMBL/GenBank/DDBJ databases">
        <title>Insights into the biology of acidophilic members of the Acidiferrobacteraceae family derived from comparative genomic analyses.</title>
        <authorList>
            <person name="Issotta F."/>
            <person name="Thyssen C."/>
            <person name="Mena C."/>
            <person name="Moya A."/>
            <person name="Bellenberg S."/>
            <person name="Sproer C."/>
            <person name="Covarrubias P.C."/>
            <person name="Sand W."/>
            <person name="Quatrini R."/>
            <person name="Vera M."/>
        </authorList>
    </citation>
    <scope>NUCLEOTIDE SEQUENCE [LARGE SCALE GENOMIC DNA]</scope>
    <source>
        <strain evidence="5">m-1</strain>
    </source>
</reference>
<dbReference type="InterPro" id="IPR029787">
    <property type="entry name" value="Nucleotide_cyclase"/>
</dbReference>
<dbReference type="SMART" id="SM00052">
    <property type="entry name" value="EAL"/>
    <property type="match status" value="1"/>
</dbReference>
<dbReference type="InterPro" id="IPR035919">
    <property type="entry name" value="EAL_sf"/>
</dbReference>
<dbReference type="InterPro" id="IPR000160">
    <property type="entry name" value="GGDEF_dom"/>
</dbReference>
<dbReference type="CDD" id="cd01948">
    <property type="entry name" value="EAL"/>
    <property type="match status" value="1"/>
</dbReference>
<feature type="domain" description="GGDEF" evidence="3">
    <location>
        <begin position="266"/>
        <end position="401"/>
    </location>
</feature>
<evidence type="ECO:0000313" key="4">
    <source>
        <dbReference type="EMBL" id="RCN56783.1"/>
    </source>
</evidence>
<dbReference type="AlphaFoldDB" id="A0A368HED9"/>
<dbReference type="PROSITE" id="PS50887">
    <property type="entry name" value="GGDEF"/>
    <property type="match status" value="1"/>
</dbReference>
<dbReference type="Gene3D" id="3.20.20.450">
    <property type="entry name" value="EAL domain"/>
    <property type="match status" value="1"/>
</dbReference>
<dbReference type="Gene3D" id="3.30.70.270">
    <property type="match status" value="1"/>
</dbReference>
<evidence type="ECO:0000259" key="3">
    <source>
        <dbReference type="PROSITE" id="PS50887"/>
    </source>
</evidence>
<feature type="region of interest" description="Disordered" evidence="1">
    <location>
        <begin position="1"/>
        <end position="22"/>
    </location>
</feature>
<accession>A0A368HED9</accession>
<feature type="domain" description="EAL" evidence="2">
    <location>
        <begin position="410"/>
        <end position="669"/>
    </location>
</feature>
<dbReference type="EMBL" id="PSYR01000002">
    <property type="protein sequence ID" value="RCN56783.1"/>
    <property type="molecule type" value="Genomic_DNA"/>
</dbReference>
<keyword evidence="5" id="KW-1185">Reference proteome</keyword>
<dbReference type="Pfam" id="PF00563">
    <property type="entry name" value="EAL"/>
    <property type="match status" value="1"/>
</dbReference>
<evidence type="ECO:0000256" key="1">
    <source>
        <dbReference type="SAM" id="MobiDB-lite"/>
    </source>
</evidence>
<organism evidence="4 5">
    <name type="scientific">Acidiferrobacter thiooxydans</name>
    <dbReference type="NCBI Taxonomy" id="163359"/>
    <lineage>
        <taxon>Bacteria</taxon>
        <taxon>Pseudomonadati</taxon>
        <taxon>Pseudomonadota</taxon>
        <taxon>Gammaproteobacteria</taxon>
        <taxon>Acidiferrobacterales</taxon>
        <taxon>Acidiferrobacteraceae</taxon>
        <taxon>Acidiferrobacter</taxon>
    </lineage>
</organism>
<evidence type="ECO:0000259" key="2">
    <source>
        <dbReference type="PROSITE" id="PS50883"/>
    </source>
</evidence>
<sequence>MAAPAGRSRTPARTAGTPRVPRGWGTIIRNEAGCGPGRARGLGRRPGRGGTSWRYVGDMAEHEQACVPSGDRTAEAERLAILQVLIDVLALPLTAGPRAGPLLRRICTGLVAASPAITFAYYVVLDEHADELRPEFSAGACAPDLRITRGQVALLWAIARARRVRLYHAADPRTPAWLWPGHDARELVLFPFGVAPTQGIGVVGAREAGFFTRVGLESFSAFMNLGDLTLTLRMLALRDPLTGLPNRALFLDRLIHACAHARRMERLLGVVLLDLDGFKLVNDRDGHAAGDALLRRVGRAIQSFLRPGDTLARIGGDEFALLFVDIPCLNDLEALCERLLKVLREIGLTQSAPPGLAITGSLGVTVFPLDDNDADTLMRHADLALYAAKAGGRDQYRVHSVEFEEAAHQGLKVREMVRAALGENRMTLYYQPIVRIDGPVVGAEALLRLRHDDYGLLAPGAFAGVLDSGPLARALGRHVLETAAAHAERWIMAEVRTPEGLPLRISVNVSAAYLLDPGFLGDVRATLARHPRLMPAALEIEITESAPLRDLADVHQILHACLALGLRVALDDFGTGSASLTYLQKLPAQTLKIDQSFVRDMAHDPKDYAIVSAVAHVGHLLGLDVVAEGVETDRHLEFLRGLGCVCVQGYAIARPMSADDLPGWCRMYEKRRTAAR</sequence>
<dbReference type="PANTHER" id="PTHR44757:SF2">
    <property type="entry name" value="BIOFILM ARCHITECTURE MAINTENANCE PROTEIN MBAA"/>
    <property type="match status" value="1"/>
</dbReference>
<dbReference type="SMART" id="SM00267">
    <property type="entry name" value="GGDEF"/>
    <property type="match status" value="1"/>
</dbReference>
<comment type="caution">
    <text evidence="4">The sequence shown here is derived from an EMBL/GenBank/DDBJ whole genome shotgun (WGS) entry which is preliminary data.</text>
</comment>
<proteinExistence type="predicted"/>
<dbReference type="PANTHER" id="PTHR44757">
    <property type="entry name" value="DIGUANYLATE CYCLASE DGCP"/>
    <property type="match status" value="1"/>
</dbReference>
<dbReference type="InterPro" id="IPR001633">
    <property type="entry name" value="EAL_dom"/>
</dbReference>
<dbReference type="InterPro" id="IPR052155">
    <property type="entry name" value="Biofilm_reg_signaling"/>
</dbReference>